<dbReference type="GO" id="GO:0016297">
    <property type="term" value="F:fatty acyl-[ACP] hydrolase activity"/>
    <property type="evidence" value="ECO:0007669"/>
    <property type="project" value="InterPro"/>
</dbReference>
<evidence type="ECO:0000259" key="8">
    <source>
        <dbReference type="Pfam" id="PF01643"/>
    </source>
</evidence>
<protein>
    <submittedName>
        <fullName evidence="10">Thioesterase</fullName>
    </submittedName>
</protein>
<evidence type="ECO:0000313" key="11">
    <source>
        <dbReference type="Proteomes" id="UP001209229"/>
    </source>
</evidence>
<dbReference type="Pfam" id="PF20791">
    <property type="entry name" value="Acyl-ACP_TE_C"/>
    <property type="match status" value="1"/>
</dbReference>
<dbReference type="Pfam" id="PF01643">
    <property type="entry name" value="Acyl-ACP_TE"/>
    <property type="match status" value="1"/>
</dbReference>
<evidence type="ECO:0000256" key="5">
    <source>
        <dbReference type="ARBA" id="ARBA00022946"/>
    </source>
</evidence>
<dbReference type="PANTHER" id="PTHR31727">
    <property type="entry name" value="OLEOYL-ACYL CARRIER PROTEIN THIOESTERASE 1, CHLOROPLASTIC"/>
    <property type="match status" value="1"/>
</dbReference>
<comment type="similarity">
    <text evidence="1">Belongs to the acyl-ACP thioesterase family.</text>
</comment>
<keyword evidence="3" id="KW-0378">Hydrolase</keyword>
<dbReference type="PANTHER" id="PTHR31727:SF6">
    <property type="entry name" value="OLEOYL-ACYL CARRIER PROTEIN THIOESTERASE 1, CHLOROPLASTIC"/>
    <property type="match status" value="1"/>
</dbReference>
<sequence>MNIENLVLEKEYTINSLLINSNKQLGLYGLLGLLQDIAYDHAALLGYGYEDMINNNTFWVLIRQKLKMTYWPKWKEKVFIKTYPKPGKGCFADRNFEIYYKDERIGECATSWMILDAQNRKPHFHHGFDEQFDPGAAYTLPFTTDKLKIPENMDLLKTVVVKNSDLDLSKHVNNFKYSQWILDLIPFKYHSSYTVIEYDINFLGEAFLNDDVECYSNIHQLQPEFKNEIYFCGINKASSKSVFSVRLTVSRK</sequence>
<reference evidence="10" key="1">
    <citation type="submission" date="2022-10" db="EMBL/GenBank/DDBJ databases">
        <authorList>
            <person name="Yu W.X."/>
        </authorList>
    </citation>
    <scope>NUCLEOTIDE SEQUENCE</scope>
    <source>
        <strain evidence="10">AAT</strain>
    </source>
</reference>
<comment type="caution">
    <text evidence="10">The sequence shown here is derived from an EMBL/GenBank/DDBJ whole genome shotgun (WGS) entry which is preliminary data.</text>
</comment>
<gene>
    <name evidence="10" type="ORF">OM075_08580</name>
</gene>
<dbReference type="InterPro" id="IPR002864">
    <property type="entry name" value="Acyl-ACP_thioesterase_NHD"/>
</dbReference>
<dbReference type="GO" id="GO:0000036">
    <property type="term" value="F:acyl carrier activity"/>
    <property type="evidence" value="ECO:0007669"/>
    <property type="project" value="TreeGrafter"/>
</dbReference>
<dbReference type="InterPro" id="IPR045023">
    <property type="entry name" value="FATA/B"/>
</dbReference>
<accession>A0AAE3M4I9</accession>
<keyword evidence="6" id="KW-0443">Lipid metabolism</keyword>
<dbReference type="RefSeq" id="WP_301190085.1">
    <property type="nucleotide sequence ID" value="NZ_JAPDPJ010000015.1"/>
</dbReference>
<evidence type="ECO:0000256" key="7">
    <source>
        <dbReference type="ARBA" id="ARBA00023160"/>
    </source>
</evidence>
<dbReference type="Proteomes" id="UP001209229">
    <property type="component" value="Unassembled WGS sequence"/>
</dbReference>
<feature type="domain" description="Acyl-ACP thioesterase N-terminal hotdog" evidence="8">
    <location>
        <begin position="7"/>
        <end position="123"/>
    </location>
</feature>
<keyword evidence="11" id="KW-1185">Reference proteome</keyword>
<dbReference type="Gene3D" id="3.10.129.10">
    <property type="entry name" value="Hotdog Thioesterase"/>
    <property type="match status" value="2"/>
</dbReference>
<feature type="domain" description="Acyl-ACP thioesterase-like C-terminal" evidence="9">
    <location>
        <begin position="157"/>
        <end position="226"/>
    </location>
</feature>
<keyword evidence="4" id="KW-0276">Fatty acid metabolism</keyword>
<evidence type="ECO:0000259" key="9">
    <source>
        <dbReference type="Pfam" id="PF20791"/>
    </source>
</evidence>
<dbReference type="InterPro" id="IPR029069">
    <property type="entry name" value="HotDog_dom_sf"/>
</dbReference>
<keyword evidence="7" id="KW-0275">Fatty acid biosynthesis</keyword>
<evidence type="ECO:0000256" key="3">
    <source>
        <dbReference type="ARBA" id="ARBA00022801"/>
    </source>
</evidence>
<evidence type="ECO:0000313" key="10">
    <source>
        <dbReference type="EMBL" id="MCW3786520.1"/>
    </source>
</evidence>
<proteinExistence type="inferred from homology"/>
<evidence type="ECO:0000256" key="4">
    <source>
        <dbReference type="ARBA" id="ARBA00022832"/>
    </source>
</evidence>
<keyword evidence="5" id="KW-0809">Transit peptide</keyword>
<evidence type="ECO:0000256" key="2">
    <source>
        <dbReference type="ARBA" id="ARBA00022516"/>
    </source>
</evidence>
<dbReference type="SUPFAM" id="SSF54637">
    <property type="entry name" value="Thioesterase/thiol ester dehydrase-isomerase"/>
    <property type="match status" value="2"/>
</dbReference>
<keyword evidence="2" id="KW-0444">Lipid biosynthesis</keyword>
<evidence type="ECO:0000256" key="1">
    <source>
        <dbReference type="ARBA" id="ARBA00006500"/>
    </source>
</evidence>
<name>A0AAE3M4I9_9BACT</name>
<dbReference type="AlphaFoldDB" id="A0AAE3M4I9"/>
<dbReference type="EMBL" id="JAPDPJ010000015">
    <property type="protein sequence ID" value="MCW3786520.1"/>
    <property type="molecule type" value="Genomic_DNA"/>
</dbReference>
<evidence type="ECO:0000256" key="6">
    <source>
        <dbReference type="ARBA" id="ARBA00023098"/>
    </source>
</evidence>
<dbReference type="InterPro" id="IPR049427">
    <property type="entry name" value="Acyl-ACP_TE_C"/>
</dbReference>
<organism evidence="10 11">
    <name type="scientific">Plebeiibacterium sediminum</name>
    <dbReference type="NCBI Taxonomy" id="2992112"/>
    <lineage>
        <taxon>Bacteria</taxon>
        <taxon>Pseudomonadati</taxon>
        <taxon>Bacteroidota</taxon>
        <taxon>Bacteroidia</taxon>
        <taxon>Marinilabiliales</taxon>
        <taxon>Marinilabiliaceae</taxon>
        <taxon>Plebeiibacterium</taxon>
    </lineage>
</organism>